<feature type="domain" description="Lantibiotic dehydratase N-terminal" evidence="1">
    <location>
        <begin position="45"/>
        <end position="698"/>
    </location>
</feature>
<reference evidence="3" key="1">
    <citation type="submission" date="2016-11" db="EMBL/GenBank/DDBJ databases">
        <authorList>
            <person name="Varghese N."/>
            <person name="Submissions S."/>
        </authorList>
    </citation>
    <scope>NUCLEOTIDE SEQUENCE [LARGE SCALE GENOMIC DNA]</scope>
    <source>
        <strain evidence="3">DSM 22638</strain>
    </source>
</reference>
<sequence length="743" mass="85605">MTHRCQYEVFPNYVLRTPLLSFDAYKNLTTQKTVSNQDFKDICNDPITREALFLASPSLLMEIDRWLEKGITDRSKIKKLQHSILKYYARMTSRCTPFGIFAGCAIGQFGHETKIEPRGLLAIRRHTRLDMNYLVALSQNLAKNRSIKEQLLYYPNSSLYKAGNQLRYVEYSYVGSKRHHQISAVDGSEFIRKILDKAVKGSSVMELSKLLVTKDISFEEAHAFVYELIDNQILVSELEPSVSGPEFMDQIRSVLSGLEKTDEILSVLNDVHKEFESMNDQLGVCHKKYLGLGNKIKSLETEFESKYLFQVDLEPTFNKNTLSNEVMYDVQKGFTFLNRISLRREDTLLSKFKDAFYDRFEGREVPLAIALDTEMGLGYIQNQDTGDVNPLVDNLVVNAQKKESQARNLKWTTIDSFFQKKLLEAHKTGAYTIKVTDEDFEGYEVIWDDLPDTISCMIELINVDGVKKIKFNGGGGSSAANLIGRFCHGDSKLFEHANKIIEVENQMNKDKIMAEIVHLPESRVGNILMRPDFRKYEIPYLARSIQPSQYQLSIDDLWVSVKGNRLVLRSKKYNAEVIPRLTNAHNYSSNALPIYHFLSDIQNQGNRGGLWLNLDKFTEDFDFFPRIEYENLILLEATWNLKKDHVRELIENQEDDIALIDELKVFKKRMNMPSFVKLLDGDNELLVNLDNLTSVRMLLDIITKRDSFRLSEFLHGKEGVVAMNDTYFTNQIIVSFYNSSKLD</sequence>
<dbReference type="EMBL" id="FQWL01000003">
    <property type="protein sequence ID" value="SHG70514.1"/>
    <property type="molecule type" value="Genomic_DNA"/>
</dbReference>
<evidence type="ECO:0000313" key="2">
    <source>
        <dbReference type="EMBL" id="SHG70514.1"/>
    </source>
</evidence>
<keyword evidence="3" id="KW-1185">Reference proteome</keyword>
<dbReference type="STRING" id="570519.SAMN04488116_2184"/>
<dbReference type="AlphaFoldDB" id="A0A1M5LZJ5"/>
<dbReference type="RefSeq" id="WP_165614886.1">
    <property type="nucleotide sequence ID" value="NZ_FQWL01000003.1"/>
</dbReference>
<dbReference type="InterPro" id="IPR006827">
    <property type="entry name" value="Lant_deHydtase_N"/>
</dbReference>
<proteinExistence type="predicted"/>
<dbReference type="Proteomes" id="UP000184532">
    <property type="component" value="Unassembled WGS sequence"/>
</dbReference>
<organism evidence="2 3">
    <name type="scientific">Flagellimonas flava</name>
    <dbReference type="NCBI Taxonomy" id="570519"/>
    <lineage>
        <taxon>Bacteria</taxon>
        <taxon>Pseudomonadati</taxon>
        <taxon>Bacteroidota</taxon>
        <taxon>Flavobacteriia</taxon>
        <taxon>Flavobacteriales</taxon>
        <taxon>Flavobacteriaceae</taxon>
        <taxon>Flagellimonas</taxon>
    </lineage>
</organism>
<evidence type="ECO:0000313" key="3">
    <source>
        <dbReference type="Proteomes" id="UP000184532"/>
    </source>
</evidence>
<gene>
    <name evidence="2" type="ORF">SAMN04488116_2184</name>
</gene>
<name>A0A1M5LZJ5_9FLAO</name>
<evidence type="ECO:0000259" key="1">
    <source>
        <dbReference type="Pfam" id="PF04738"/>
    </source>
</evidence>
<protein>
    <submittedName>
        <fullName evidence="2">Lantibiotic dehydratase, C terminus</fullName>
    </submittedName>
</protein>
<accession>A0A1M5LZJ5</accession>
<dbReference type="Pfam" id="PF04738">
    <property type="entry name" value="Lant_dehydr_N"/>
    <property type="match status" value="1"/>
</dbReference>